<feature type="signal peptide" evidence="1">
    <location>
        <begin position="1"/>
        <end position="26"/>
    </location>
</feature>
<sequence length="600" mass="60729">MRHRSRARFLVPLFLLGALVPPGAWAATGWIPPRTVTVLLPGATVAPGSVHTLEMTIRANGVPANVDWAVTTGGPYPLGVSPASGSTYVPADSIGRVTFTVTAPPESVWVATISVELKESLSGRHVARISAPILSAYGGRPEVWPAPSSWAAPANTSGALTFQVHGMAAVAETLDVTADRSNPDPNNAGALFPGSPPPATPFLPAQATIAITVPTTIAGSAYAGNANTVSCTVSSLFGNSTASAHALASAALPESLPTALVPVGLVPMAEPAAGRDGPVELPWRGLWLLPAGLEGVRVIRSGPSLEGIGPIDTIASGTDDRLVGRVRIPSFAASLAVVPGFVGPAGDTLDLGLLAAGRAGLMLLDLRTVVDPPFGTWEDFFDQDLNGIDDRILRTIPLSGFATDVTWFRAPSGRIVALVAEADTGSVPVSAAIADGGAGVSIHHLTAGAGAPATITYTPLGSVALSGMWGTPYARDLCWIPGTRDSVYLAVGASAGGTQIVRAPLGGAPSLVLSQQTSGGAIGLGGAWTGNLGVAMGAGGVALLRVPGAAELVRIAPAAPPPYTAPVLLARGQTWTEGRPLELALHRTPSSAASSMAFLN</sequence>
<feature type="non-terminal residue" evidence="2">
    <location>
        <position position="600"/>
    </location>
</feature>
<gene>
    <name evidence="2" type="ORF">E6K71_07775</name>
</gene>
<name>A0A538SA13_UNCEI</name>
<feature type="chain" id="PRO_5021964508" evidence="1">
    <location>
        <begin position="27"/>
        <end position="600"/>
    </location>
</feature>
<reference evidence="2 3" key="1">
    <citation type="journal article" date="2019" name="Nat. Microbiol.">
        <title>Mediterranean grassland soil C-N compound turnover is dependent on rainfall and depth, and is mediated by genomically divergent microorganisms.</title>
        <authorList>
            <person name="Diamond S."/>
            <person name="Andeer P.F."/>
            <person name="Li Z."/>
            <person name="Crits-Christoph A."/>
            <person name="Burstein D."/>
            <person name="Anantharaman K."/>
            <person name="Lane K.R."/>
            <person name="Thomas B.C."/>
            <person name="Pan C."/>
            <person name="Northen T.R."/>
            <person name="Banfield J.F."/>
        </authorList>
    </citation>
    <scope>NUCLEOTIDE SEQUENCE [LARGE SCALE GENOMIC DNA]</scope>
    <source>
        <strain evidence="2">WS_1</strain>
    </source>
</reference>
<comment type="caution">
    <text evidence="2">The sequence shown here is derived from an EMBL/GenBank/DDBJ whole genome shotgun (WGS) entry which is preliminary data.</text>
</comment>
<dbReference type="EMBL" id="VBOR01000085">
    <property type="protein sequence ID" value="TMQ48220.1"/>
    <property type="molecule type" value="Genomic_DNA"/>
</dbReference>
<evidence type="ECO:0000256" key="1">
    <source>
        <dbReference type="SAM" id="SignalP"/>
    </source>
</evidence>
<dbReference type="Proteomes" id="UP000316292">
    <property type="component" value="Unassembled WGS sequence"/>
</dbReference>
<protein>
    <submittedName>
        <fullName evidence="2">Uncharacterized protein</fullName>
    </submittedName>
</protein>
<evidence type="ECO:0000313" key="3">
    <source>
        <dbReference type="Proteomes" id="UP000316292"/>
    </source>
</evidence>
<organism evidence="2 3">
    <name type="scientific">Eiseniibacteriota bacterium</name>
    <dbReference type="NCBI Taxonomy" id="2212470"/>
    <lineage>
        <taxon>Bacteria</taxon>
        <taxon>Candidatus Eiseniibacteriota</taxon>
    </lineage>
</organism>
<accession>A0A538SA13</accession>
<keyword evidence="1" id="KW-0732">Signal</keyword>
<evidence type="ECO:0000313" key="2">
    <source>
        <dbReference type="EMBL" id="TMQ48220.1"/>
    </source>
</evidence>
<proteinExistence type="predicted"/>
<dbReference type="AlphaFoldDB" id="A0A538SA13"/>